<dbReference type="InterPro" id="IPR057683">
    <property type="entry name" value="DUF7923"/>
</dbReference>
<feature type="coiled-coil region" evidence="1">
    <location>
        <begin position="32"/>
        <end position="59"/>
    </location>
</feature>
<reference evidence="4" key="1">
    <citation type="journal article" date="2021" name="J Fungi (Basel)">
        <title>Genomic and Metabolomic Analyses of the Marine Fungus Emericellopsis cladophorae: Insights into Saltwater Adaptability Mechanisms and Its Biosynthetic Potential.</title>
        <authorList>
            <person name="Goncalves M.F.M."/>
            <person name="Hilario S."/>
            <person name="Van de Peer Y."/>
            <person name="Esteves A.C."/>
            <person name="Alves A."/>
        </authorList>
    </citation>
    <scope>NUCLEOTIDE SEQUENCE</scope>
    <source>
        <strain evidence="4">MUM 19.33</strain>
    </source>
</reference>
<evidence type="ECO:0000256" key="2">
    <source>
        <dbReference type="SAM" id="MobiDB-lite"/>
    </source>
</evidence>
<accession>A0A9Q0BC48</accession>
<dbReference type="Proteomes" id="UP001055219">
    <property type="component" value="Unassembled WGS sequence"/>
</dbReference>
<name>A0A9Q0BC48_9HYPO</name>
<protein>
    <recommendedName>
        <fullName evidence="3">DUF7923 domain-containing protein</fullName>
    </recommendedName>
</protein>
<evidence type="ECO:0000313" key="5">
    <source>
        <dbReference type="Proteomes" id="UP001055219"/>
    </source>
</evidence>
<sequence length="282" mass="31233">MASAQQLEGLRAEWDSCERQDALKRSQLFAYIDDLSNKLSETESELQDKRDAILKFTNELVQQGLEGGKSAVSLLKEAAEAELNTSFHHLAPHMKILIRVYANVEGLAATYKKLDVASEVAFVNFVRGFNIGYTLADFVDAGNGKECADAKINAMVTAHLDDVHCQQIFFGGSADAGYARLLEPIARDETIRRRITLLKGPPFVHELANIKDKFHVPTTPLRHIFRDEKLPDIKRRVSFRITPPTTPLANYASTVAKPPPSTLPSSGSVSKGVMRNRQAQTV</sequence>
<dbReference type="EMBL" id="JAGIXG020000032">
    <property type="protein sequence ID" value="KAI6780452.1"/>
    <property type="molecule type" value="Genomic_DNA"/>
</dbReference>
<proteinExistence type="predicted"/>
<dbReference type="OrthoDB" id="2270193at2759"/>
<organism evidence="4 5">
    <name type="scientific">Emericellopsis cladophorae</name>
    <dbReference type="NCBI Taxonomy" id="2686198"/>
    <lineage>
        <taxon>Eukaryota</taxon>
        <taxon>Fungi</taxon>
        <taxon>Dikarya</taxon>
        <taxon>Ascomycota</taxon>
        <taxon>Pezizomycotina</taxon>
        <taxon>Sordariomycetes</taxon>
        <taxon>Hypocreomycetidae</taxon>
        <taxon>Hypocreales</taxon>
        <taxon>Bionectriaceae</taxon>
        <taxon>Emericellopsis</taxon>
    </lineage>
</organism>
<dbReference type="PANTHER" id="PTHR37543:SF1">
    <property type="entry name" value="CCCH ZINC FINGER DNA BINDING PROTEIN (AFU_ORTHOLOGUE AFUA_5G12760)"/>
    <property type="match status" value="1"/>
</dbReference>
<reference evidence="4" key="2">
    <citation type="submission" date="2022-07" db="EMBL/GenBank/DDBJ databases">
        <authorList>
            <person name="Goncalves M.F.M."/>
            <person name="Hilario S."/>
            <person name="Van De Peer Y."/>
            <person name="Esteves A.C."/>
            <person name="Alves A."/>
        </authorList>
    </citation>
    <scope>NUCLEOTIDE SEQUENCE</scope>
    <source>
        <strain evidence="4">MUM 19.33</strain>
    </source>
</reference>
<keyword evidence="1" id="KW-0175">Coiled coil</keyword>
<feature type="domain" description="DUF7923" evidence="3">
    <location>
        <begin position="55"/>
        <end position="218"/>
    </location>
</feature>
<dbReference type="RefSeq" id="XP_051361308.1">
    <property type="nucleotide sequence ID" value="XM_051507476.1"/>
</dbReference>
<evidence type="ECO:0000313" key="4">
    <source>
        <dbReference type="EMBL" id="KAI6780452.1"/>
    </source>
</evidence>
<dbReference type="Pfam" id="PF25540">
    <property type="entry name" value="DUF7923"/>
    <property type="match status" value="1"/>
</dbReference>
<keyword evidence="5" id="KW-1185">Reference proteome</keyword>
<evidence type="ECO:0000259" key="3">
    <source>
        <dbReference type="Pfam" id="PF25540"/>
    </source>
</evidence>
<dbReference type="PANTHER" id="PTHR37543">
    <property type="entry name" value="CCCH ZINC FINGER DNA BINDING PROTEIN (AFU_ORTHOLOGUE AFUA_5G12760)"/>
    <property type="match status" value="1"/>
</dbReference>
<gene>
    <name evidence="4" type="ORF">J7T54_002848</name>
</gene>
<dbReference type="GeneID" id="75829356"/>
<evidence type="ECO:0000256" key="1">
    <source>
        <dbReference type="SAM" id="Coils"/>
    </source>
</evidence>
<comment type="caution">
    <text evidence="4">The sequence shown here is derived from an EMBL/GenBank/DDBJ whole genome shotgun (WGS) entry which is preliminary data.</text>
</comment>
<feature type="region of interest" description="Disordered" evidence="2">
    <location>
        <begin position="255"/>
        <end position="282"/>
    </location>
</feature>
<dbReference type="AlphaFoldDB" id="A0A9Q0BC48"/>